<dbReference type="AlphaFoldDB" id="A0A7W9FL04"/>
<proteinExistence type="predicted"/>
<dbReference type="InterPro" id="IPR031329">
    <property type="entry name" value="NEUT/ALK_ceramidase_N"/>
</dbReference>
<dbReference type="Proteomes" id="UP000523821">
    <property type="component" value="Unassembled WGS sequence"/>
</dbReference>
<comment type="caution">
    <text evidence="2">The sequence shown here is derived from an EMBL/GenBank/DDBJ whole genome shotgun (WGS) entry which is preliminary data.</text>
</comment>
<dbReference type="EMBL" id="JACHOO010000002">
    <property type="protein sequence ID" value="MBB5752038.1"/>
    <property type="molecule type" value="Genomic_DNA"/>
</dbReference>
<evidence type="ECO:0000313" key="3">
    <source>
        <dbReference type="Proteomes" id="UP000523821"/>
    </source>
</evidence>
<sequence>MSADRPPRRRLKRLGRVLLVLAGLTAIGALTALKPLDETPYFDGPFYEAALSRVAAVAHPAIAEGPVSAGFGEATLTPTLDGTADDPAAGRFVGLRLAGYSKHIGKGIDGVADPVSVHAVAFAVGGRRVVVLGMDMLMVPPEVALRLRRDVLPSLGLSGDDIYLAGTHTHTAPGGWYRGLAGYLIGGTYRPGLVDWMTAQAAQAIRAALADLKPATLASATVDLPEMTWNRNRQEPAPVDGGLFALAVRQTGGRTAVIGSYGAHPTTRGAGDLRISGDYPGVWERQMKAAGYDVALFMAGAVGGQSANREDATRGKPEAIGTRLAEETVKALVRATPLERVPLATATVGLPLPPPQYRISAEIVVRPWLLTRVIGLPQEARIDALRIGDALLVGAPCDYSGELAAPFRRALAGAGLDAVVTSFNGGYVGYVQPSSQAYLDSYERDMEFYGTGLGDYMAEMIGLMTKGLAAPHGVAHAAPVAAAE</sequence>
<organism evidence="2 3">
    <name type="scientific">Prosthecomicrobium pneumaticum</name>
    <dbReference type="NCBI Taxonomy" id="81895"/>
    <lineage>
        <taxon>Bacteria</taxon>
        <taxon>Pseudomonadati</taxon>
        <taxon>Pseudomonadota</taxon>
        <taxon>Alphaproteobacteria</taxon>
        <taxon>Hyphomicrobiales</taxon>
        <taxon>Kaistiaceae</taxon>
        <taxon>Prosthecomicrobium</taxon>
    </lineage>
</organism>
<protein>
    <recommendedName>
        <fullName evidence="1">Neutral/alkaline non-lysosomal ceramidase N-terminal domain-containing protein</fullName>
    </recommendedName>
</protein>
<name>A0A7W9FL04_9HYPH</name>
<feature type="domain" description="Neutral/alkaline non-lysosomal ceramidase N-terminal" evidence="1">
    <location>
        <begin position="88"/>
        <end position="286"/>
    </location>
</feature>
<keyword evidence="3" id="KW-1185">Reference proteome</keyword>
<accession>A0A7W9FL04</accession>
<gene>
    <name evidence="2" type="ORF">GGQ63_001090</name>
</gene>
<evidence type="ECO:0000259" key="1">
    <source>
        <dbReference type="Pfam" id="PF04734"/>
    </source>
</evidence>
<dbReference type="RefSeq" id="WP_183853332.1">
    <property type="nucleotide sequence ID" value="NZ_JACHOO010000002.1"/>
</dbReference>
<dbReference type="Pfam" id="PF04734">
    <property type="entry name" value="Ceramidase_alk"/>
    <property type="match status" value="1"/>
</dbReference>
<evidence type="ECO:0000313" key="2">
    <source>
        <dbReference type="EMBL" id="MBB5752038.1"/>
    </source>
</evidence>
<reference evidence="2 3" key="1">
    <citation type="submission" date="2020-08" db="EMBL/GenBank/DDBJ databases">
        <title>Genomic Encyclopedia of Type Strains, Phase IV (KMG-IV): sequencing the most valuable type-strain genomes for metagenomic binning, comparative biology and taxonomic classification.</title>
        <authorList>
            <person name="Goeker M."/>
        </authorList>
    </citation>
    <scope>NUCLEOTIDE SEQUENCE [LARGE SCALE GENOMIC DNA]</scope>
    <source>
        <strain evidence="2 3">DSM 16268</strain>
    </source>
</reference>